<feature type="region of interest" description="Disordered" evidence="5">
    <location>
        <begin position="72"/>
        <end position="170"/>
    </location>
</feature>
<name>A0AAY5KTS1_ESOLU</name>
<reference evidence="7" key="2">
    <citation type="submission" date="2025-08" db="UniProtKB">
        <authorList>
            <consortium name="Ensembl"/>
        </authorList>
    </citation>
    <scope>IDENTIFICATION</scope>
</reference>
<keyword evidence="3 4" id="KW-0862">Zinc</keyword>
<sequence>MSKIRRKVTVENSKTISDSNNSSQTATPSRRPSVFERLGPSTGSNAVETHCRNWLKTGNCSYGNTCRYTHGTQPRGKGFSGSFSRSAERPTGDLRERMKNKRQDVDSDAAKRDPEETTSPTTRQRDPSRGRHREKEDIKITKERTPASEEEPADWEANREDSDNGDYDYELSLEMKRQKIQRELMKLEQENMDKREDIVIKKEVPVCTSPERSSSKGSPSSRKSAGSPKHTKGAKASGSGKKEKKTSVSSPASDTVLAPARSSKGGHGKKKGPRTPSPPPPLPPLENTVVVSGGKKHKAKHKNKEKSVEKPSKEGKERGRDTEKHKEKKEKRR</sequence>
<feature type="compositionally biased region" description="Low complexity" evidence="5">
    <location>
        <begin position="209"/>
        <end position="239"/>
    </location>
</feature>
<dbReference type="PROSITE" id="PS50103">
    <property type="entry name" value="ZF_C3H1"/>
    <property type="match status" value="1"/>
</dbReference>
<protein>
    <recommendedName>
        <fullName evidence="6">C3H1-type domain-containing protein</fullName>
    </recommendedName>
</protein>
<evidence type="ECO:0000259" key="6">
    <source>
        <dbReference type="PROSITE" id="PS50103"/>
    </source>
</evidence>
<feature type="compositionally biased region" description="Low complexity" evidence="5">
    <location>
        <begin position="75"/>
        <end position="85"/>
    </location>
</feature>
<evidence type="ECO:0000256" key="2">
    <source>
        <dbReference type="ARBA" id="ARBA00022771"/>
    </source>
</evidence>
<dbReference type="InterPro" id="IPR052824">
    <property type="entry name" value="m6A_RNA_Methylation_Regulator"/>
</dbReference>
<feature type="compositionally biased region" description="Polar residues" evidence="5">
    <location>
        <begin position="10"/>
        <end position="30"/>
    </location>
</feature>
<dbReference type="InterPro" id="IPR000571">
    <property type="entry name" value="Znf_CCCH"/>
</dbReference>
<dbReference type="GO" id="GO:0008270">
    <property type="term" value="F:zinc ion binding"/>
    <property type="evidence" value="ECO:0007669"/>
    <property type="project" value="UniProtKB-KW"/>
</dbReference>
<feature type="compositionally biased region" description="Pro residues" evidence="5">
    <location>
        <begin position="275"/>
        <end position="284"/>
    </location>
</feature>
<reference evidence="7" key="3">
    <citation type="submission" date="2025-09" db="UniProtKB">
        <authorList>
            <consortium name="Ensembl"/>
        </authorList>
    </citation>
    <scope>IDENTIFICATION</scope>
</reference>
<evidence type="ECO:0000256" key="5">
    <source>
        <dbReference type="SAM" id="MobiDB-lite"/>
    </source>
</evidence>
<accession>A0AAY5KTS1</accession>
<dbReference type="Pfam" id="PF00642">
    <property type="entry name" value="zf-CCCH"/>
    <property type="match status" value="1"/>
</dbReference>
<dbReference type="SUPFAM" id="SSF90229">
    <property type="entry name" value="CCCH zinc finger"/>
    <property type="match status" value="1"/>
</dbReference>
<feature type="region of interest" description="Disordered" evidence="5">
    <location>
        <begin position="188"/>
        <end position="333"/>
    </location>
</feature>
<feature type="compositionally biased region" description="Basic and acidic residues" evidence="5">
    <location>
        <begin position="305"/>
        <end position="325"/>
    </location>
</feature>
<feature type="compositionally biased region" description="Basic and acidic residues" evidence="5">
    <location>
        <begin position="86"/>
        <end position="115"/>
    </location>
</feature>
<keyword evidence="8" id="KW-1185">Reference proteome</keyword>
<dbReference type="Ensembl" id="ENSELUT00000103106.1">
    <property type="protein sequence ID" value="ENSELUP00000092239.1"/>
    <property type="gene ID" value="ENSELUG00000038344.1"/>
</dbReference>
<feature type="compositionally biased region" description="Basic residues" evidence="5">
    <location>
        <begin position="294"/>
        <end position="304"/>
    </location>
</feature>
<feature type="compositionally biased region" description="Basic residues" evidence="5">
    <location>
        <begin position="264"/>
        <end position="273"/>
    </location>
</feature>
<dbReference type="PANTHER" id="PTHR13585">
    <property type="entry name" value="CHASCON, ISOFORM D-RELATED"/>
    <property type="match status" value="1"/>
</dbReference>
<dbReference type="PANTHER" id="PTHR13585:SF19">
    <property type="entry name" value="ZINC FINGER CCCH DOMAIN-CONTAINING PROTEIN 13"/>
    <property type="match status" value="1"/>
</dbReference>
<proteinExistence type="predicted"/>
<dbReference type="InterPro" id="IPR036855">
    <property type="entry name" value="Znf_CCCH_sf"/>
</dbReference>
<evidence type="ECO:0000313" key="7">
    <source>
        <dbReference type="Ensembl" id="ENSELUP00000092239.1"/>
    </source>
</evidence>
<feature type="domain" description="C3H1-type" evidence="6">
    <location>
        <begin position="45"/>
        <end position="73"/>
    </location>
</feature>
<dbReference type="GeneTree" id="ENSGT01030000235083"/>
<evidence type="ECO:0000256" key="1">
    <source>
        <dbReference type="ARBA" id="ARBA00022723"/>
    </source>
</evidence>
<reference evidence="7 8" key="1">
    <citation type="submission" date="2020-02" db="EMBL/GenBank/DDBJ databases">
        <title>Esox lucius (northern pike) genome, fEsoLuc1, primary haplotype.</title>
        <authorList>
            <person name="Myers G."/>
            <person name="Karagic N."/>
            <person name="Meyer A."/>
            <person name="Pippel M."/>
            <person name="Reichard M."/>
            <person name="Winkler S."/>
            <person name="Tracey A."/>
            <person name="Sims Y."/>
            <person name="Howe K."/>
            <person name="Rhie A."/>
            <person name="Formenti G."/>
            <person name="Durbin R."/>
            <person name="Fedrigo O."/>
            <person name="Jarvis E.D."/>
        </authorList>
    </citation>
    <scope>NUCLEOTIDE SEQUENCE [LARGE SCALE GENOMIC DNA]</scope>
</reference>
<feature type="zinc finger region" description="C3H1-type" evidence="4">
    <location>
        <begin position="45"/>
        <end position="73"/>
    </location>
</feature>
<keyword evidence="2 4" id="KW-0863">Zinc-finger</keyword>
<evidence type="ECO:0000313" key="8">
    <source>
        <dbReference type="Proteomes" id="UP000265140"/>
    </source>
</evidence>
<organism evidence="7 8">
    <name type="scientific">Esox lucius</name>
    <name type="common">Northern pike</name>
    <dbReference type="NCBI Taxonomy" id="8010"/>
    <lineage>
        <taxon>Eukaryota</taxon>
        <taxon>Metazoa</taxon>
        <taxon>Chordata</taxon>
        <taxon>Craniata</taxon>
        <taxon>Vertebrata</taxon>
        <taxon>Euteleostomi</taxon>
        <taxon>Actinopterygii</taxon>
        <taxon>Neopterygii</taxon>
        <taxon>Teleostei</taxon>
        <taxon>Protacanthopterygii</taxon>
        <taxon>Esociformes</taxon>
        <taxon>Esocidae</taxon>
        <taxon>Esox</taxon>
    </lineage>
</organism>
<dbReference type="AlphaFoldDB" id="A0AAY5KTS1"/>
<feature type="compositionally biased region" description="Basic and acidic residues" evidence="5">
    <location>
        <begin position="123"/>
        <end position="147"/>
    </location>
</feature>
<feature type="compositionally biased region" description="Basic and acidic residues" evidence="5">
    <location>
        <begin position="188"/>
        <end position="204"/>
    </location>
</feature>
<feature type="region of interest" description="Disordered" evidence="5">
    <location>
        <begin position="1"/>
        <end position="47"/>
    </location>
</feature>
<dbReference type="Proteomes" id="UP000265140">
    <property type="component" value="Chromosome 22"/>
</dbReference>
<keyword evidence="1 4" id="KW-0479">Metal-binding</keyword>
<evidence type="ECO:0000256" key="4">
    <source>
        <dbReference type="PROSITE-ProRule" id="PRU00723"/>
    </source>
</evidence>
<dbReference type="Gene3D" id="4.10.1000.10">
    <property type="entry name" value="Zinc finger, CCCH-type"/>
    <property type="match status" value="1"/>
</dbReference>
<evidence type="ECO:0000256" key="3">
    <source>
        <dbReference type="ARBA" id="ARBA00022833"/>
    </source>
</evidence>